<proteinExistence type="predicted"/>
<feature type="region of interest" description="Disordered" evidence="1">
    <location>
        <begin position="1"/>
        <end position="51"/>
    </location>
</feature>
<reference evidence="2 3" key="1">
    <citation type="submission" date="2020-08" db="EMBL/GenBank/DDBJ databases">
        <title>Genomic Encyclopedia of Type Strains, Phase IV (KMG-V): Genome sequencing to study the core and pangenomes of soil and plant-associated prokaryotes.</title>
        <authorList>
            <person name="Whitman W."/>
        </authorList>
    </citation>
    <scope>NUCLEOTIDE SEQUENCE [LARGE SCALE GENOMIC DNA]</scope>
    <source>
        <strain evidence="2 3">SEMIA 4089</strain>
    </source>
</reference>
<evidence type="ECO:0000256" key="1">
    <source>
        <dbReference type="SAM" id="MobiDB-lite"/>
    </source>
</evidence>
<evidence type="ECO:0000313" key="3">
    <source>
        <dbReference type="Proteomes" id="UP000540909"/>
    </source>
</evidence>
<dbReference type="AlphaFoldDB" id="A0A7W6W5I5"/>
<dbReference type="EMBL" id="JACIFY010000011">
    <property type="protein sequence ID" value="MBB4236669.1"/>
    <property type="molecule type" value="Genomic_DNA"/>
</dbReference>
<comment type="caution">
    <text evidence="2">The sequence shown here is derived from an EMBL/GenBank/DDBJ whole genome shotgun (WGS) entry which is preliminary data.</text>
</comment>
<accession>A0A7W6W5I5</accession>
<evidence type="ECO:0000313" key="2">
    <source>
        <dbReference type="EMBL" id="MBB4236669.1"/>
    </source>
</evidence>
<sequence length="65" mass="7529">MGEWQTSNPPTDRDIEFERDGRTIERGHLTSTPVSQGSDHTDQRRQYRLGGEGPLFDVTRWREIG</sequence>
<feature type="compositionally biased region" description="Polar residues" evidence="1">
    <location>
        <begin position="1"/>
        <end position="10"/>
    </location>
</feature>
<protein>
    <submittedName>
        <fullName evidence="2">Uncharacterized protein</fullName>
    </submittedName>
</protein>
<dbReference type="Proteomes" id="UP000540909">
    <property type="component" value="Unassembled WGS sequence"/>
</dbReference>
<feature type="compositionally biased region" description="Basic and acidic residues" evidence="1">
    <location>
        <begin position="11"/>
        <end position="28"/>
    </location>
</feature>
<organism evidence="2 3">
    <name type="scientific">Rhizobium esperanzae</name>
    <dbReference type="NCBI Taxonomy" id="1967781"/>
    <lineage>
        <taxon>Bacteria</taxon>
        <taxon>Pseudomonadati</taxon>
        <taxon>Pseudomonadota</taxon>
        <taxon>Alphaproteobacteria</taxon>
        <taxon>Hyphomicrobiales</taxon>
        <taxon>Rhizobiaceae</taxon>
        <taxon>Rhizobium/Agrobacterium group</taxon>
        <taxon>Rhizobium</taxon>
    </lineage>
</organism>
<gene>
    <name evidence="2" type="ORF">GGD57_003259</name>
</gene>
<name>A0A7W6W5I5_9HYPH</name>
<dbReference type="RefSeq" id="WP_184471259.1">
    <property type="nucleotide sequence ID" value="NZ_JACIFY010000011.1"/>
</dbReference>
<feature type="compositionally biased region" description="Polar residues" evidence="1">
    <location>
        <begin position="29"/>
        <end position="38"/>
    </location>
</feature>